<gene>
    <name evidence="2" type="ORF">RFI_15874</name>
</gene>
<dbReference type="InterPro" id="IPR040047">
    <property type="entry name" value="VPS50"/>
</dbReference>
<dbReference type="AlphaFoldDB" id="X6N6E8"/>
<reference evidence="2 3" key="1">
    <citation type="journal article" date="2013" name="Curr. Biol.">
        <title>The Genome of the Foraminiferan Reticulomyxa filosa.</title>
        <authorList>
            <person name="Glockner G."/>
            <person name="Hulsmann N."/>
            <person name="Schleicher M."/>
            <person name="Noegel A.A."/>
            <person name="Eichinger L."/>
            <person name="Gallinger C."/>
            <person name="Pawlowski J."/>
            <person name="Sierra R."/>
            <person name="Euteneuer U."/>
            <person name="Pillet L."/>
            <person name="Moustafa A."/>
            <person name="Platzer M."/>
            <person name="Groth M."/>
            <person name="Szafranski K."/>
            <person name="Schliwa M."/>
        </authorList>
    </citation>
    <scope>NUCLEOTIDE SEQUENCE [LARGE SCALE GENOMIC DNA]</scope>
</reference>
<organism evidence="2 3">
    <name type="scientific">Reticulomyxa filosa</name>
    <dbReference type="NCBI Taxonomy" id="46433"/>
    <lineage>
        <taxon>Eukaryota</taxon>
        <taxon>Sar</taxon>
        <taxon>Rhizaria</taxon>
        <taxon>Retaria</taxon>
        <taxon>Foraminifera</taxon>
        <taxon>Monothalamids</taxon>
        <taxon>Reticulomyxidae</taxon>
        <taxon>Reticulomyxa</taxon>
    </lineage>
</organism>
<dbReference type="GO" id="GO:0005829">
    <property type="term" value="C:cytosol"/>
    <property type="evidence" value="ECO:0007669"/>
    <property type="project" value="GOC"/>
</dbReference>
<evidence type="ECO:0000313" key="2">
    <source>
        <dbReference type="EMBL" id="ETO21329.1"/>
    </source>
</evidence>
<dbReference type="PANTHER" id="PTHR13258">
    <property type="entry name" value="SYNDETIN"/>
    <property type="match status" value="1"/>
</dbReference>
<proteinExistence type="predicted"/>
<dbReference type="OMA" id="WEYANDF"/>
<dbReference type="Proteomes" id="UP000023152">
    <property type="component" value="Unassembled WGS sequence"/>
</dbReference>
<dbReference type="GO" id="GO:0032456">
    <property type="term" value="P:endocytic recycling"/>
    <property type="evidence" value="ECO:0007669"/>
    <property type="project" value="InterPro"/>
</dbReference>
<name>X6N6E8_RETFI</name>
<protein>
    <submittedName>
        <fullName evidence="2">Coiled-coil domain containing protein</fullName>
    </submittedName>
</protein>
<dbReference type="PANTHER" id="PTHR13258:SF0">
    <property type="entry name" value="SYNDETIN"/>
    <property type="match status" value="1"/>
</dbReference>
<dbReference type="EMBL" id="ASPP01011733">
    <property type="protein sequence ID" value="ETO21329.1"/>
    <property type="molecule type" value="Genomic_DNA"/>
</dbReference>
<keyword evidence="3" id="KW-1185">Reference proteome</keyword>
<dbReference type="Pfam" id="PF10474">
    <property type="entry name" value="Syndetin_C"/>
    <property type="match status" value="1"/>
</dbReference>
<sequence>ESISYDIKQARWNRKDLSSEPSAYVTKLLSMFAQVEEVLSSHPTLPKFIHHKLNTEAIIYVQEQLVSAYADAPKCTTEGRALMSLDQSELKKGLQQLKNTEFAFVSFACCANRPMPSFDYVTNFIQAFYLTEQDLLQWVQEHPEYPLKVHTSFSRVGRAAEAIKPKEKTLLEQKIEEAYKIGKSKQKETK</sequence>
<accession>X6N6E8</accession>
<feature type="non-terminal residue" evidence="2">
    <location>
        <position position="1"/>
    </location>
</feature>
<dbReference type="InterPro" id="IPR019514">
    <property type="entry name" value="Syndetin_C"/>
</dbReference>
<evidence type="ECO:0000259" key="1">
    <source>
        <dbReference type="Pfam" id="PF10474"/>
    </source>
</evidence>
<feature type="domain" description="Syndetin C-terminal" evidence="1">
    <location>
        <begin position="2"/>
        <end position="176"/>
    </location>
</feature>
<dbReference type="GO" id="GO:0000149">
    <property type="term" value="F:SNARE binding"/>
    <property type="evidence" value="ECO:0007669"/>
    <property type="project" value="TreeGrafter"/>
</dbReference>
<dbReference type="GO" id="GO:1990745">
    <property type="term" value="C:EARP complex"/>
    <property type="evidence" value="ECO:0007669"/>
    <property type="project" value="InterPro"/>
</dbReference>
<comment type="caution">
    <text evidence="2">The sequence shown here is derived from an EMBL/GenBank/DDBJ whole genome shotgun (WGS) entry which is preliminary data.</text>
</comment>
<dbReference type="GO" id="GO:0042147">
    <property type="term" value="P:retrograde transport, endosome to Golgi"/>
    <property type="evidence" value="ECO:0007669"/>
    <property type="project" value="InterPro"/>
</dbReference>
<evidence type="ECO:0000313" key="3">
    <source>
        <dbReference type="Proteomes" id="UP000023152"/>
    </source>
</evidence>
<dbReference type="OrthoDB" id="10263345at2759"/>